<dbReference type="PROSITE" id="PS50011">
    <property type="entry name" value="PROTEIN_KINASE_DOM"/>
    <property type="match status" value="1"/>
</dbReference>
<feature type="domain" description="Protein kinase" evidence="3">
    <location>
        <begin position="1"/>
        <end position="159"/>
    </location>
</feature>
<dbReference type="InterPro" id="IPR001245">
    <property type="entry name" value="Ser-Thr/Tyr_kinase_cat_dom"/>
</dbReference>
<dbReference type="eggNOG" id="KOG0192">
    <property type="taxonomic scope" value="Eukaryota"/>
</dbReference>
<dbReference type="GO" id="GO:0004672">
    <property type="term" value="F:protein kinase activity"/>
    <property type="evidence" value="ECO:0007669"/>
    <property type="project" value="InterPro"/>
</dbReference>
<reference evidence="4 6" key="1">
    <citation type="journal article" date="2012" name="Nature">
        <title>Algal genomes reveal evolutionary mosaicism and the fate of nucleomorphs.</title>
        <authorList>
            <consortium name="DOE Joint Genome Institute"/>
            <person name="Curtis B.A."/>
            <person name="Tanifuji G."/>
            <person name="Burki F."/>
            <person name="Gruber A."/>
            <person name="Irimia M."/>
            <person name="Maruyama S."/>
            <person name="Arias M.C."/>
            <person name="Ball S.G."/>
            <person name="Gile G.H."/>
            <person name="Hirakawa Y."/>
            <person name="Hopkins J.F."/>
            <person name="Kuo A."/>
            <person name="Rensing S.A."/>
            <person name="Schmutz J."/>
            <person name="Symeonidi A."/>
            <person name="Elias M."/>
            <person name="Eveleigh R.J."/>
            <person name="Herman E.K."/>
            <person name="Klute M.J."/>
            <person name="Nakayama T."/>
            <person name="Obornik M."/>
            <person name="Reyes-Prieto A."/>
            <person name="Armbrust E.V."/>
            <person name="Aves S.J."/>
            <person name="Beiko R.G."/>
            <person name="Coutinho P."/>
            <person name="Dacks J.B."/>
            <person name="Durnford D.G."/>
            <person name="Fast N.M."/>
            <person name="Green B.R."/>
            <person name="Grisdale C.J."/>
            <person name="Hempel F."/>
            <person name="Henrissat B."/>
            <person name="Hoppner M.P."/>
            <person name="Ishida K."/>
            <person name="Kim E."/>
            <person name="Koreny L."/>
            <person name="Kroth P.G."/>
            <person name="Liu Y."/>
            <person name="Malik S.B."/>
            <person name="Maier U.G."/>
            <person name="McRose D."/>
            <person name="Mock T."/>
            <person name="Neilson J.A."/>
            <person name="Onodera N.T."/>
            <person name="Poole A.M."/>
            <person name="Pritham E.J."/>
            <person name="Richards T.A."/>
            <person name="Rocap G."/>
            <person name="Roy S.W."/>
            <person name="Sarai C."/>
            <person name="Schaack S."/>
            <person name="Shirato S."/>
            <person name="Slamovits C.H."/>
            <person name="Spencer D.F."/>
            <person name="Suzuki S."/>
            <person name="Worden A.Z."/>
            <person name="Zauner S."/>
            <person name="Barry K."/>
            <person name="Bell C."/>
            <person name="Bharti A.K."/>
            <person name="Crow J.A."/>
            <person name="Grimwood J."/>
            <person name="Kramer R."/>
            <person name="Lindquist E."/>
            <person name="Lucas S."/>
            <person name="Salamov A."/>
            <person name="McFadden G.I."/>
            <person name="Lane C.E."/>
            <person name="Keeling P.J."/>
            <person name="Gray M.W."/>
            <person name="Grigoriev I.V."/>
            <person name="Archibald J.M."/>
        </authorList>
    </citation>
    <scope>NUCLEOTIDE SEQUENCE</scope>
    <source>
        <strain evidence="4 6">CCMP2712</strain>
    </source>
</reference>
<dbReference type="InterPro" id="IPR050198">
    <property type="entry name" value="Non-receptor_tyrosine_kinases"/>
</dbReference>
<protein>
    <recommendedName>
        <fullName evidence="3">Protein kinase domain-containing protein</fullName>
    </recommendedName>
</protein>
<evidence type="ECO:0000256" key="1">
    <source>
        <dbReference type="ARBA" id="ARBA00022741"/>
    </source>
</evidence>
<dbReference type="SMART" id="SM00220">
    <property type="entry name" value="S_TKc"/>
    <property type="match status" value="1"/>
</dbReference>
<dbReference type="SUPFAM" id="SSF56112">
    <property type="entry name" value="Protein kinase-like (PK-like)"/>
    <property type="match status" value="1"/>
</dbReference>
<dbReference type="EMBL" id="JH993265">
    <property type="protein sequence ID" value="EKX31543.1"/>
    <property type="molecule type" value="Genomic_DNA"/>
</dbReference>
<evidence type="ECO:0000313" key="5">
    <source>
        <dbReference type="EnsemblProtists" id="EKX31543"/>
    </source>
</evidence>
<dbReference type="Proteomes" id="UP000011087">
    <property type="component" value="Unassembled WGS sequence"/>
</dbReference>
<dbReference type="AlphaFoldDB" id="L1I5K2"/>
<feature type="non-terminal residue" evidence="4">
    <location>
        <position position="159"/>
    </location>
</feature>
<dbReference type="PROSITE" id="PS00108">
    <property type="entry name" value="PROTEIN_KINASE_ST"/>
    <property type="match status" value="1"/>
</dbReference>
<dbReference type="KEGG" id="gtt:GUITHDRAFT_49278"/>
<organism evidence="4">
    <name type="scientific">Guillardia theta (strain CCMP2712)</name>
    <name type="common">Cryptophyte</name>
    <dbReference type="NCBI Taxonomy" id="905079"/>
    <lineage>
        <taxon>Eukaryota</taxon>
        <taxon>Cryptophyceae</taxon>
        <taxon>Pyrenomonadales</taxon>
        <taxon>Geminigeraceae</taxon>
        <taxon>Guillardia</taxon>
    </lineage>
</organism>
<dbReference type="EnsemblProtists" id="EKX31543">
    <property type="protein sequence ID" value="EKX31543"/>
    <property type="gene ID" value="GUITHDRAFT_49278"/>
</dbReference>
<keyword evidence="2" id="KW-0067">ATP-binding</keyword>
<dbReference type="PANTHER" id="PTHR24418">
    <property type="entry name" value="TYROSINE-PROTEIN KINASE"/>
    <property type="match status" value="1"/>
</dbReference>
<dbReference type="GO" id="GO:0005524">
    <property type="term" value="F:ATP binding"/>
    <property type="evidence" value="ECO:0007669"/>
    <property type="project" value="UniProtKB-KW"/>
</dbReference>
<dbReference type="HOGENOM" id="CLU_1665345_0_0_1"/>
<name>L1I5K2_GUITC</name>
<proteinExistence type="predicted"/>
<accession>L1I5K2</accession>
<dbReference type="RefSeq" id="XP_005818523.1">
    <property type="nucleotide sequence ID" value="XM_005818466.1"/>
</dbReference>
<dbReference type="OMA" id="VSHEVYT"/>
<evidence type="ECO:0000259" key="3">
    <source>
        <dbReference type="PROSITE" id="PS50011"/>
    </source>
</evidence>
<evidence type="ECO:0000313" key="4">
    <source>
        <dbReference type="EMBL" id="EKX31543.1"/>
    </source>
</evidence>
<gene>
    <name evidence="4" type="ORF">GUITHDRAFT_49278</name>
</gene>
<evidence type="ECO:0000313" key="6">
    <source>
        <dbReference type="Proteomes" id="UP000011087"/>
    </source>
</evidence>
<dbReference type="GeneID" id="17288265"/>
<dbReference type="Gene3D" id="1.10.510.10">
    <property type="entry name" value="Transferase(Phosphotransferase) domain 1"/>
    <property type="match status" value="1"/>
</dbReference>
<dbReference type="PaxDb" id="55529-EKX31543"/>
<keyword evidence="6" id="KW-1185">Reference proteome</keyword>
<dbReference type="InterPro" id="IPR000719">
    <property type="entry name" value="Prot_kinase_dom"/>
</dbReference>
<feature type="non-terminal residue" evidence="4">
    <location>
        <position position="1"/>
    </location>
</feature>
<dbReference type="OrthoDB" id="548217at2759"/>
<dbReference type="InterPro" id="IPR011009">
    <property type="entry name" value="Kinase-like_dom_sf"/>
</dbReference>
<keyword evidence="1" id="KW-0547">Nucleotide-binding</keyword>
<dbReference type="InterPro" id="IPR008271">
    <property type="entry name" value="Ser/Thr_kinase_AS"/>
</dbReference>
<dbReference type="Pfam" id="PF07714">
    <property type="entry name" value="PK_Tyr_Ser-Thr"/>
    <property type="match status" value="1"/>
</dbReference>
<sequence>GRGGSDVAFCSGEWRVACAVKKMKGRISKEQMTEFVREGEMMRSLKHPGIVKLLGVSVEGGSFYLVQEMVTGHGNLFDYLHKKKCRLTYWQLLQVSSGISEAMAYLHERLIVHRDLKPQNCLLVNDRGLVKLCDFGLARLRHAAFVETKSNTAGTPAYQ</sequence>
<reference evidence="6" key="2">
    <citation type="submission" date="2012-11" db="EMBL/GenBank/DDBJ databases">
        <authorList>
            <person name="Kuo A."/>
            <person name="Curtis B.A."/>
            <person name="Tanifuji G."/>
            <person name="Burki F."/>
            <person name="Gruber A."/>
            <person name="Irimia M."/>
            <person name="Maruyama S."/>
            <person name="Arias M.C."/>
            <person name="Ball S.G."/>
            <person name="Gile G.H."/>
            <person name="Hirakawa Y."/>
            <person name="Hopkins J.F."/>
            <person name="Rensing S.A."/>
            <person name="Schmutz J."/>
            <person name="Symeonidi A."/>
            <person name="Elias M."/>
            <person name="Eveleigh R.J."/>
            <person name="Herman E.K."/>
            <person name="Klute M.J."/>
            <person name="Nakayama T."/>
            <person name="Obornik M."/>
            <person name="Reyes-Prieto A."/>
            <person name="Armbrust E.V."/>
            <person name="Aves S.J."/>
            <person name="Beiko R.G."/>
            <person name="Coutinho P."/>
            <person name="Dacks J.B."/>
            <person name="Durnford D.G."/>
            <person name="Fast N.M."/>
            <person name="Green B.R."/>
            <person name="Grisdale C."/>
            <person name="Hempe F."/>
            <person name="Henrissat B."/>
            <person name="Hoppner M.P."/>
            <person name="Ishida K.-I."/>
            <person name="Kim E."/>
            <person name="Koreny L."/>
            <person name="Kroth P.G."/>
            <person name="Liu Y."/>
            <person name="Malik S.-B."/>
            <person name="Maier U.G."/>
            <person name="McRose D."/>
            <person name="Mock T."/>
            <person name="Neilson J.A."/>
            <person name="Onodera N.T."/>
            <person name="Poole A.M."/>
            <person name="Pritham E.J."/>
            <person name="Richards T.A."/>
            <person name="Rocap G."/>
            <person name="Roy S.W."/>
            <person name="Sarai C."/>
            <person name="Schaack S."/>
            <person name="Shirato S."/>
            <person name="Slamovits C.H."/>
            <person name="Spencer D.F."/>
            <person name="Suzuki S."/>
            <person name="Worden A.Z."/>
            <person name="Zauner S."/>
            <person name="Barry K."/>
            <person name="Bell C."/>
            <person name="Bharti A.K."/>
            <person name="Crow J.A."/>
            <person name="Grimwood J."/>
            <person name="Kramer R."/>
            <person name="Lindquist E."/>
            <person name="Lucas S."/>
            <person name="Salamov A."/>
            <person name="McFadden G.I."/>
            <person name="Lane C.E."/>
            <person name="Keeling P.J."/>
            <person name="Gray M.W."/>
            <person name="Grigoriev I.V."/>
            <person name="Archibald J.M."/>
        </authorList>
    </citation>
    <scope>NUCLEOTIDE SEQUENCE</scope>
    <source>
        <strain evidence="6">CCMP2712</strain>
    </source>
</reference>
<evidence type="ECO:0000256" key="2">
    <source>
        <dbReference type="ARBA" id="ARBA00022840"/>
    </source>
</evidence>
<dbReference type="STRING" id="905079.L1I5K2"/>
<reference evidence="5" key="3">
    <citation type="submission" date="2015-06" db="UniProtKB">
        <authorList>
            <consortium name="EnsemblProtists"/>
        </authorList>
    </citation>
    <scope>IDENTIFICATION</scope>
</reference>